<evidence type="ECO:0000256" key="6">
    <source>
        <dbReference type="ARBA" id="ARBA00032455"/>
    </source>
</evidence>
<evidence type="ECO:0000256" key="3">
    <source>
        <dbReference type="ARBA" id="ARBA00023907"/>
    </source>
</evidence>
<feature type="compositionally biased region" description="Pro residues" evidence="7">
    <location>
        <begin position="1222"/>
        <end position="1238"/>
    </location>
</feature>
<proteinExistence type="predicted"/>
<dbReference type="InterPro" id="IPR032675">
    <property type="entry name" value="LRR_dom_sf"/>
</dbReference>
<dbReference type="PROSITE" id="PS51450">
    <property type="entry name" value="LRR"/>
    <property type="match status" value="1"/>
</dbReference>
<dbReference type="PANTHER" id="PTHR48051:SF54">
    <property type="entry name" value="LEUCINE-RICH REPEAT-CONTAINING PROTEIN"/>
    <property type="match status" value="1"/>
</dbReference>
<feature type="region of interest" description="Disordered" evidence="7">
    <location>
        <begin position="1204"/>
        <end position="1332"/>
    </location>
</feature>
<dbReference type="InParanoid" id="C3Y8Z5"/>
<dbReference type="InterPro" id="IPR001611">
    <property type="entry name" value="Leu-rich_rpt"/>
</dbReference>
<organism>
    <name type="scientific">Branchiostoma floridae</name>
    <name type="common">Florida lancelet</name>
    <name type="synonym">Amphioxus</name>
    <dbReference type="NCBI Taxonomy" id="7739"/>
    <lineage>
        <taxon>Eukaryota</taxon>
        <taxon>Metazoa</taxon>
        <taxon>Chordata</taxon>
        <taxon>Cephalochordata</taxon>
        <taxon>Leptocardii</taxon>
        <taxon>Amphioxiformes</taxon>
        <taxon>Branchiostomatidae</taxon>
        <taxon>Branchiostoma</taxon>
    </lineage>
</organism>
<evidence type="ECO:0000256" key="1">
    <source>
        <dbReference type="ARBA" id="ARBA00022614"/>
    </source>
</evidence>
<dbReference type="eggNOG" id="KOG4177">
    <property type="taxonomic scope" value="Eukaryota"/>
</dbReference>
<feature type="domain" description="ZU5" evidence="8">
    <location>
        <begin position="785"/>
        <end position="923"/>
    </location>
</feature>
<keyword evidence="1" id="KW-0433">Leucine-rich repeat</keyword>
<dbReference type="EMBL" id="GG666492">
    <property type="protein sequence ID" value="EEN63051.1"/>
    <property type="molecule type" value="Genomic_DNA"/>
</dbReference>
<dbReference type="InterPro" id="IPR003591">
    <property type="entry name" value="Leu-rich_rpt_typical-subtyp"/>
</dbReference>
<gene>
    <name evidence="9" type="ORF">BRAFLDRAFT_93565</name>
</gene>
<dbReference type="PANTHER" id="PTHR48051">
    <property type="match status" value="1"/>
</dbReference>
<evidence type="ECO:0000256" key="4">
    <source>
        <dbReference type="ARBA" id="ARBA00029588"/>
    </source>
</evidence>
<dbReference type="eggNOG" id="KOG0619">
    <property type="taxonomic scope" value="Eukaryota"/>
</dbReference>
<dbReference type="InterPro" id="IPR050216">
    <property type="entry name" value="LRR_domain-containing"/>
</dbReference>
<feature type="compositionally biased region" description="Basic residues" evidence="7">
    <location>
        <begin position="1"/>
        <end position="18"/>
    </location>
</feature>
<dbReference type="Gene3D" id="3.80.10.10">
    <property type="entry name" value="Ribonuclease Inhibitor"/>
    <property type="match status" value="2"/>
</dbReference>
<evidence type="ECO:0000256" key="2">
    <source>
        <dbReference type="ARBA" id="ARBA00022737"/>
    </source>
</evidence>
<feature type="compositionally biased region" description="Pro residues" evidence="7">
    <location>
        <begin position="1246"/>
        <end position="1325"/>
    </location>
</feature>
<feature type="region of interest" description="Disordered" evidence="7">
    <location>
        <begin position="1"/>
        <end position="25"/>
    </location>
</feature>
<evidence type="ECO:0000259" key="8">
    <source>
        <dbReference type="PROSITE" id="PS51145"/>
    </source>
</evidence>
<dbReference type="SUPFAM" id="SSF52058">
    <property type="entry name" value="L domain-like"/>
    <property type="match status" value="1"/>
</dbReference>
<dbReference type="PROSITE" id="PS51145">
    <property type="entry name" value="ZU5"/>
    <property type="match status" value="1"/>
</dbReference>
<evidence type="ECO:0000256" key="7">
    <source>
        <dbReference type="SAM" id="MobiDB-lite"/>
    </source>
</evidence>
<keyword evidence="2" id="KW-0677">Repeat</keyword>
<sequence>MDRTKKGMGKQHRTKVLKQKTDHAEEDNWAEKNLKALMKKTSSSKELDLSDHHFEQIPPEVFGIKDIEFLDVSNNPLGSIPVNIASLSNLKELRAAGCGITEVSGNISRCTYLNKVDLSRNPGISSLPVTMKENRYLKILALSGCELKSLPKNLTLLTMIETLDLSNNELTTLPSDISALQRLKVLILSDNALEGIPESVESLGHLHFLEMKRNKMNNSRGFQKLSVPPHLKTLDMEGNHSLKMLPEGLENLESLEELNISYCGIETLPDSIGNVTSIKRLHLAGNKLRKLPENFGNLLNLETLDLEGNRRLSGLPRSLYHLRENLRGKQRGTNIGLILDNCPALALTESEIAQGNVVSVLAELLSEETITKSTTIVTAEVVEDTIMEGLTENMVAVTEECVWNDLMTDAANVAISDKELSENTFQSMLEEVLPDLVKGIATECVQEERAMIIMTGELLEETTRSMTEEVATEAVLVDAVTREVVDEILEEVRHAATEELARNTVSADEVSWGMMGTMLKEAKAALVNEVATDAVLVDDVAREVMDDFLEEVSQAMAEELARTSVHVDEVSWETMENMLEEAKTALAYEVATDAVTQKAMDELLEEVSKAMAEEIAQTTVTVDELSWEMMEEILEEAKTPFLNKVATDAVLVHDATRKVMDELLEEVSHPMAEELARTAVEVDEVSWDLMEELLEEAKTALVNEVATTTVLVDEVAWKVLQELLKRQTKKMIKSIALKEEEECRLATEMMDDFVDEISKATAESVAMEVDEELRLGQTVPNEYDTQTSHNISAAAHGVQYVDLPAGGRLSVPPGATDEDISVITAVLNPHGYDMTICLEHDELLVSDILEMRPARMEFSKPVQLKIQHSLPKFYCEKEFIVKTTEDLGYSWRTLKTTRQQEQGRWFVTVNVDHFSEFVVVARPREHLQRVKTGQLSTLSSSQQTDVEMFFPRDCVPSSKNVSFKVLPVDADTLTCAGTGENAIRGIDSMSHIVKFCRGSNLLLSSPATIVLPLSPGDGDGRVRVLSCDERGRWEDVTGYVDDIVLQGSKVAFTTDQLKSGFTVLRCDNLNDPTRIVKMVIKNIRARQVRILIFKKWKEPREEGVMSARIECVLSQRVEDRIVYAEQVEGFERQVGTPTPPIRMMEGEQICVIFEGSIRPVENDCGVDYTFYCERPRVLEFEVKFVDKGKGATSRVELYPGRLEKLFPGTKRRKIRGPTIQKKPPPPPPPRKQTTPPPPKIEKLKPPKPTPSPSPKPPPTPSPPSPPKPSPPAPPKPSPPPPPKPSPPPPPKPSPPAPPKPSPPPPPKPSPPPPPKPSPPPPPRPKPLMTRGA</sequence>
<evidence type="ECO:0000256" key="5">
    <source>
        <dbReference type="ARBA" id="ARBA00029998"/>
    </source>
</evidence>
<name>C3Y8Z5_BRAFL</name>
<dbReference type="Pfam" id="PF13855">
    <property type="entry name" value="LRR_8"/>
    <property type="match status" value="1"/>
</dbReference>
<reference evidence="9" key="1">
    <citation type="journal article" date="2008" name="Nature">
        <title>The amphioxus genome and the evolution of the chordate karyotype.</title>
        <authorList>
            <consortium name="US DOE Joint Genome Institute (JGI-PGF)"/>
            <person name="Putnam N.H."/>
            <person name="Butts T."/>
            <person name="Ferrier D.E.K."/>
            <person name="Furlong R.F."/>
            <person name="Hellsten U."/>
            <person name="Kawashima T."/>
            <person name="Robinson-Rechavi M."/>
            <person name="Shoguchi E."/>
            <person name="Terry A."/>
            <person name="Yu J.-K."/>
            <person name="Benito-Gutierrez E.L."/>
            <person name="Dubchak I."/>
            <person name="Garcia-Fernandez J."/>
            <person name="Gibson-Brown J.J."/>
            <person name="Grigoriev I.V."/>
            <person name="Horton A.C."/>
            <person name="de Jong P.J."/>
            <person name="Jurka J."/>
            <person name="Kapitonov V.V."/>
            <person name="Kohara Y."/>
            <person name="Kuroki Y."/>
            <person name="Lindquist E."/>
            <person name="Lucas S."/>
            <person name="Osoegawa K."/>
            <person name="Pennacchio L.A."/>
            <person name="Salamov A.A."/>
            <person name="Satou Y."/>
            <person name="Sauka-Spengler T."/>
            <person name="Schmutz J."/>
            <person name="Shin-I T."/>
            <person name="Toyoda A."/>
            <person name="Bronner-Fraser M."/>
            <person name="Fujiyama A."/>
            <person name="Holland L.Z."/>
            <person name="Holland P.W.H."/>
            <person name="Satoh N."/>
            <person name="Rokhsar D.S."/>
        </authorList>
    </citation>
    <scope>NUCLEOTIDE SEQUENCE [LARGE SCALE GENOMIC DNA]</scope>
    <source>
        <strain evidence="9">S238N-H82</strain>
        <tissue evidence="9">Testes</tissue>
    </source>
</reference>
<dbReference type="SMART" id="SM00364">
    <property type="entry name" value="LRR_BAC"/>
    <property type="match status" value="7"/>
</dbReference>
<dbReference type="Pfam" id="PF00560">
    <property type="entry name" value="LRR_1"/>
    <property type="match status" value="1"/>
</dbReference>
<protein>
    <recommendedName>
        <fullName evidence="3">Leucine-rich repeat protein SHOC-2</fullName>
    </recommendedName>
    <alternativeName>
        <fullName evidence="6">Protein soc-2 homolog</fullName>
    </alternativeName>
    <alternativeName>
        <fullName evidence="4 5">protein Sur-8 homolog</fullName>
    </alternativeName>
</protein>
<dbReference type="Pfam" id="PF00791">
    <property type="entry name" value="ZU5"/>
    <property type="match status" value="1"/>
</dbReference>
<dbReference type="InterPro" id="IPR000906">
    <property type="entry name" value="ZU5_dom"/>
</dbReference>
<dbReference type="Gene3D" id="2.60.220.30">
    <property type="match status" value="2"/>
</dbReference>
<dbReference type="SMART" id="SM00369">
    <property type="entry name" value="LRR_TYP"/>
    <property type="match status" value="6"/>
</dbReference>
<accession>C3Y8Z5</accession>
<evidence type="ECO:0000313" key="9">
    <source>
        <dbReference type="EMBL" id="EEN63051.1"/>
    </source>
</evidence>